<keyword evidence="3" id="KW-1185">Reference proteome</keyword>
<feature type="transmembrane region" description="Helical" evidence="1">
    <location>
        <begin position="354"/>
        <end position="375"/>
    </location>
</feature>
<keyword evidence="1" id="KW-1133">Transmembrane helix</keyword>
<evidence type="ECO:0000313" key="3">
    <source>
        <dbReference type="Proteomes" id="UP000005867"/>
    </source>
</evidence>
<feature type="transmembrane region" description="Helical" evidence="1">
    <location>
        <begin position="311"/>
        <end position="334"/>
    </location>
</feature>
<gene>
    <name evidence="2" type="ORF">P186_1199</name>
</gene>
<dbReference type="HOGENOM" id="CLU_690052_0_0_2"/>
<dbReference type="AlphaFoldDB" id="G7VCU1"/>
<dbReference type="STRING" id="1104324.P186_1199"/>
<dbReference type="eggNOG" id="arCOG05611">
    <property type="taxonomic scope" value="Archaea"/>
</dbReference>
<evidence type="ECO:0000313" key="2">
    <source>
        <dbReference type="EMBL" id="AET32630.1"/>
    </source>
</evidence>
<organism evidence="2 3">
    <name type="scientific">Pyrobaculum ferrireducens</name>
    <dbReference type="NCBI Taxonomy" id="1104324"/>
    <lineage>
        <taxon>Archaea</taxon>
        <taxon>Thermoproteota</taxon>
        <taxon>Thermoprotei</taxon>
        <taxon>Thermoproteales</taxon>
        <taxon>Thermoproteaceae</taxon>
        <taxon>Pyrobaculum</taxon>
    </lineage>
</organism>
<protein>
    <recommendedName>
        <fullName evidence="4">Type II secretion system protein</fullName>
    </recommendedName>
</protein>
<accession>G7VCU1</accession>
<sequence length="399" mass="42993">MRREDFYLAAVPVFATYLGVVSGNEALKYTALNTAELDEEESRRLFVASLMPSPSALFLEDRLEVARHFGYALAQEEAGVDRSILVHSFLESSRSAAVSRIEARLRIYESLVNALGALFLLPLFLLFMWAIGVLSIEPTYLLLLILGVTASTGAAAVATTPRDLSLWKTYEWSLPLGALAAAIAGLLASPVASFLAFGAAATAWLRAKDKLWWFRIRQEVPPMLRAAAAMLKEGAPPDLIVARLSGRFRVAAKIAYGYFIPSRYFVLAKSMYRAIVEAGGAAAVKAVEYIQTVVDMENVAVKKTVKLSAAYFALFIAAVGILAYSVSTAAKALSGLESGYNPFFTPPPYDVVKHVVSQAMSLIAASYIAIFLSALGIHHSTTLGGAVGMALQQGLQLLL</sequence>
<feature type="transmembrane region" description="Helical" evidence="1">
    <location>
        <begin position="140"/>
        <end position="158"/>
    </location>
</feature>
<dbReference type="EMBL" id="CP003098">
    <property type="protein sequence ID" value="AET32630.1"/>
    <property type="molecule type" value="Genomic_DNA"/>
</dbReference>
<keyword evidence="1" id="KW-0472">Membrane</keyword>
<dbReference type="RefSeq" id="WP_014288458.1">
    <property type="nucleotide sequence ID" value="NC_016645.1"/>
</dbReference>
<evidence type="ECO:0008006" key="4">
    <source>
        <dbReference type="Google" id="ProtNLM"/>
    </source>
</evidence>
<dbReference type="BioCyc" id="PSP1104324:GJSN-1169-MONOMER"/>
<name>G7VCU1_9CREN</name>
<dbReference type="GeneID" id="11595452"/>
<evidence type="ECO:0000256" key="1">
    <source>
        <dbReference type="SAM" id="Phobius"/>
    </source>
</evidence>
<keyword evidence="1" id="KW-0812">Transmembrane</keyword>
<dbReference type="OrthoDB" id="28912at2157"/>
<dbReference type="KEGG" id="pyr:P186_1199"/>
<proteinExistence type="predicted"/>
<reference evidence="2 3" key="1">
    <citation type="journal article" date="2012" name="J. Bacteriol.">
        <title>Complete genome sequence of strain 1860, a crenarchaeon of the genus pyrobaculum able to grow with various electron acceptors.</title>
        <authorList>
            <person name="Mardanov A.V."/>
            <person name="Gumerov V.M."/>
            <person name="Slobodkina G.B."/>
            <person name="Beletsky A.V."/>
            <person name="Bonch-Osmolovskaya E.A."/>
            <person name="Ravin N.V."/>
            <person name="Skryabin K.G."/>
        </authorList>
    </citation>
    <scope>NUCLEOTIDE SEQUENCE [LARGE SCALE GENOMIC DNA]</scope>
    <source>
        <strain evidence="2 3">1860</strain>
    </source>
</reference>
<dbReference type="Proteomes" id="UP000005867">
    <property type="component" value="Chromosome"/>
</dbReference>
<feature type="transmembrane region" description="Helical" evidence="1">
    <location>
        <begin position="114"/>
        <end position="133"/>
    </location>
</feature>
<feature type="transmembrane region" description="Helical" evidence="1">
    <location>
        <begin position="178"/>
        <end position="205"/>
    </location>
</feature>